<reference evidence="1 2" key="1">
    <citation type="submission" date="2018-10" db="EMBL/GenBank/DDBJ databases">
        <title>A high-quality apple genome assembly.</title>
        <authorList>
            <person name="Hu J."/>
        </authorList>
    </citation>
    <scope>NUCLEOTIDE SEQUENCE [LARGE SCALE GENOMIC DNA]</scope>
    <source>
        <strain evidence="2">cv. HFTH1</strain>
        <tissue evidence="1">Young leaf</tissue>
    </source>
</reference>
<sequence>MSKFPHETKGFNAAFHGWYNMEPPPLPGLPKANPTSSFNCVNLKTPLKSIDQVRERLDYETSIGKYWNHKLMKAEKELVDINSEANEALYCVNNQKTKAGTFIKMITFLNFELFQKHRGHIESYERS</sequence>
<dbReference type="Proteomes" id="UP000290289">
    <property type="component" value="Chromosome 16"/>
</dbReference>
<accession>A0A498HL92</accession>
<gene>
    <name evidence="1" type="ORF">DVH24_013418</name>
</gene>
<keyword evidence="2" id="KW-1185">Reference proteome</keyword>
<dbReference type="EMBL" id="RDQH01000342">
    <property type="protein sequence ID" value="RXH70672.1"/>
    <property type="molecule type" value="Genomic_DNA"/>
</dbReference>
<comment type="caution">
    <text evidence="1">The sequence shown here is derived from an EMBL/GenBank/DDBJ whole genome shotgun (WGS) entry which is preliminary data.</text>
</comment>
<organism evidence="1 2">
    <name type="scientific">Malus domestica</name>
    <name type="common">Apple</name>
    <name type="synonym">Pyrus malus</name>
    <dbReference type="NCBI Taxonomy" id="3750"/>
    <lineage>
        <taxon>Eukaryota</taxon>
        <taxon>Viridiplantae</taxon>
        <taxon>Streptophyta</taxon>
        <taxon>Embryophyta</taxon>
        <taxon>Tracheophyta</taxon>
        <taxon>Spermatophyta</taxon>
        <taxon>Magnoliopsida</taxon>
        <taxon>eudicotyledons</taxon>
        <taxon>Gunneridae</taxon>
        <taxon>Pentapetalae</taxon>
        <taxon>rosids</taxon>
        <taxon>fabids</taxon>
        <taxon>Rosales</taxon>
        <taxon>Rosaceae</taxon>
        <taxon>Amygdaloideae</taxon>
        <taxon>Maleae</taxon>
        <taxon>Malus</taxon>
    </lineage>
</organism>
<evidence type="ECO:0000313" key="2">
    <source>
        <dbReference type="Proteomes" id="UP000290289"/>
    </source>
</evidence>
<proteinExistence type="predicted"/>
<protein>
    <submittedName>
        <fullName evidence="1">Uncharacterized protein</fullName>
    </submittedName>
</protein>
<dbReference type="AlphaFoldDB" id="A0A498HL92"/>
<name>A0A498HL92_MALDO</name>
<evidence type="ECO:0000313" key="1">
    <source>
        <dbReference type="EMBL" id="RXH70672.1"/>
    </source>
</evidence>